<sequence>MEFGKIRFVFDSSSAGHKGVESLIESLGGYEFGRLRVGIARPPDGVDPEKYVLEEFTPKEQQELPSLISRSLEAVKSYIEFGIEAAMNRYN</sequence>
<evidence type="ECO:0000313" key="4">
    <source>
        <dbReference type="EMBL" id="KKS03703.1"/>
    </source>
</evidence>
<evidence type="ECO:0000256" key="1">
    <source>
        <dbReference type="ARBA" id="ARBA00022555"/>
    </source>
</evidence>
<proteinExistence type="predicted"/>
<organism evidence="4 5">
    <name type="scientific">Candidatus Curtissbacteria bacterium GW2011_GWA2_41_24</name>
    <dbReference type="NCBI Taxonomy" id="1618411"/>
    <lineage>
        <taxon>Bacteria</taxon>
        <taxon>Candidatus Curtissiibacteriota</taxon>
    </lineage>
</organism>
<accession>A0A0G0YTF8</accession>
<evidence type="ECO:0000256" key="3">
    <source>
        <dbReference type="ARBA" id="ARBA00022884"/>
    </source>
</evidence>
<keyword evidence="1" id="KW-0820">tRNA-binding</keyword>
<protein>
    <submittedName>
        <fullName evidence="4">Peptidyl-tRNA hydrolase</fullName>
    </submittedName>
</protein>
<name>A0A0G0YTF8_9BACT</name>
<dbReference type="PANTHER" id="PTHR17224">
    <property type="entry name" value="PEPTIDYL-TRNA HYDROLASE"/>
    <property type="match status" value="1"/>
</dbReference>
<keyword evidence="2 4" id="KW-0378">Hydrolase</keyword>
<dbReference type="Pfam" id="PF01195">
    <property type="entry name" value="Pept_tRNA_hydro"/>
    <property type="match status" value="1"/>
</dbReference>
<dbReference type="PANTHER" id="PTHR17224:SF1">
    <property type="entry name" value="PEPTIDYL-TRNA HYDROLASE"/>
    <property type="match status" value="1"/>
</dbReference>
<dbReference type="InterPro" id="IPR036416">
    <property type="entry name" value="Pept_tRNA_hydro_sf"/>
</dbReference>
<gene>
    <name evidence="4" type="ORF">UU56_C0017G0038</name>
</gene>
<dbReference type="SUPFAM" id="SSF53178">
    <property type="entry name" value="Peptidyl-tRNA hydrolase-like"/>
    <property type="match status" value="1"/>
</dbReference>
<dbReference type="Proteomes" id="UP000034493">
    <property type="component" value="Unassembled WGS sequence"/>
</dbReference>
<evidence type="ECO:0000313" key="5">
    <source>
        <dbReference type="Proteomes" id="UP000034493"/>
    </source>
</evidence>
<dbReference type="AlphaFoldDB" id="A0A0G0YTF8"/>
<dbReference type="EMBL" id="LCBC01000017">
    <property type="protein sequence ID" value="KKS03703.1"/>
    <property type="molecule type" value="Genomic_DNA"/>
</dbReference>
<reference evidence="4 5" key="1">
    <citation type="journal article" date="2015" name="Nature">
        <title>rRNA introns, odd ribosomes, and small enigmatic genomes across a large radiation of phyla.</title>
        <authorList>
            <person name="Brown C.T."/>
            <person name="Hug L.A."/>
            <person name="Thomas B.C."/>
            <person name="Sharon I."/>
            <person name="Castelle C.J."/>
            <person name="Singh A."/>
            <person name="Wilkins M.J."/>
            <person name="Williams K.H."/>
            <person name="Banfield J.F."/>
        </authorList>
    </citation>
    <scope>NUCLEOTIDE SEQUENCE [LARGE SCALE GENOMIC DNA]</scope>
</reference>
<keyword evidence="3" id="KW-0694">RNA-binding</keyword>
<comment type="caution">
    <text evidence="4">The sequence shown here is derived from an EMBL/GenBank/DDBJ whole genome shotgun (WGS) entry which is preliminary data.</text>
</comment>
<dbReference type="GO" id="GO:0004045">
    <property type="term" value="F:peptidyl-tRNA hydrolase activity"/>
    <property type="evidence" value="ECO:0007669"/>
    <property type="project" value="InterPro"/>
</dbReference>
<evidence type="ECO:0000256" key="2">
    <source>
        <dbReference type="ARBA" id="ARBA00022801"/>
    </source>
</evidence>
<dbReference type="InterPro" id="IPR001328">
    <property type="entry name" value="Pept_tRNA_hydro"/>
</dbReference>
<dbReference type="GO" id="GO:0000049">
    <property type="term" value="F:tRNA binding"/>
    <property type="evidence" value="ECO:0007669"/>
    <property type="project" value="UniProtKB-KW"/>
</dbReference>
<dbReference type="Gene3D" id="3.40.50.1470">
    <property type="entry name" value="Peptidyl-tRNA hydrolase"/>
    <property type="match status" value="1"/>
</dbReference>